<dbReference type="SUPFAM" id="SSF81301">
    <property type="entry name" value="Nucleotidyltransferase"/>
    <property type="match status" value="1"/>
</dbReference>
<accession>A0A6L4WUP0</accession>
<dbReference type="EMBL" id="WFKK01000006">
    <property type="protein sequence ID" value="KAB7890316.1"/>
    <property type="molecule type" value="Genomic_DNA"/>
</dbReference>
<evidence type="ECO:0000313" key="3">
    <source>
        <dbReference type="Proteomes" id="UP000472839"/>
    </source>
</evidence>
<evidence type="ECO:0000313" key="2">
    <source>
        <dbReference type="EMBL" id="KAB7890316.1"/>
    </source>
</evidence>
<dbReference type="AlphaFoldDB" id="A0A6L4WUP0"/>
<dbReference type="Proteomes" id="UP000472839">
    <property type="component" value="Unassembled WGS sequence"/>
</dbReference>
<dbReference type="Gene3D" id="3.30.460.10">
    <property type="entry name" value="Beta Polymerase, domain 2"/>
    <property type="match status" value="1"/>
</dbReference>
<dbReference type="CDD" id="cd05403">
    <property type="entry name" value="NT_KNTase_like"/>
    <property type="match status" value="1"/>
</dbReference>
<name>A0A6L4WUP0_9BACT</name>
<comment type="caution">
    <text evidence="2">The sequence shown here is derived from an EMBL/GenBank/DDBJ whole genome shotgun (WGS) entry which is preliminary data.</text>
</comment>
<dbReference type="RefSeq" id="WP_152241103.1">
    <property type="nucleotide sequence ID" value="NZ_WFKI01000078.1"/>
</dbReference>
<dbReference type="InterPro" id="IPR043519">
    <property type="entry name" value="NT_sf"/>
</dbReference>
<reference evidence="2 3" key="1">
    <citation type="submission" date="2019-10" db="EMBL/GenBank/DDBJ databases">
        <title>Poseidonibacter ostreae sp. nov., isolated from the gut of the Ostrea denselamellosa.</title>
        <authorList>
            <person name="Choi A."/>
        </authorList>
    </citation>
    <scope>NUCLEOTIDE SEQUENCE [LARGE SCALE GENOMIC DNA]</scope>
    <source>
        <strain evidence="2 3">SJOD-M-33</strain>
    </source>
</reference>
<organism evidence="2 3">
    <name type="scientific">Poseidonibacter ostreae</name>
    <dbReference type="NCBI Taxonomy" id="2654171"/>
    <lineage>
        <taxon>Bacteria</taxon>
        <taxon>Pseudomonadati</taxon>
        <taxon>Campylobacterota</taxon>
        <taxon>Epsilonproteobacteria</taxon>
        <taxon>Campylobacterales</taxon>
        <taxon>Arcobacteraceae</taxon>
        <taxon>Poseidonibacter</taxon>
    </lineage>
</organism>
<sequence length="99" mass="11707">MHKEEILNRLKELKPIYQKEGIEILGVFGSYAKNTNTKYSDIDIAYKLDYDKFSTRYIGGFSKVLRLDEIKEELQSIFKKEVDFVSDSNKRIMKDLIYV</sequence>
<dbReference type="GO" id="GO:0016779">
    <property type="term" value="F:nucleotidyltransferase activity"/>
    <property type="evidence" value="ECO:0007669"/>
    <property type="project" value="InterPro"/>
</dbReference>
<dbReference type="InterPro" id="IPR002934">
    <property type="entry name" value="Polymerase_NTP_transf_dom"/>
</dbReference>
<gene>
    <name evidence="2" type="ORF">GBG19_03565</name>
</gene>
<dbReference type="Pfam" id="PF01909">
    <property type="entry name" value="NTP_transf_2"/>
    <property type="match status" value="1"/>
</dbReference>
<evidence type="ECO:0000259" key="1">
    <source>
        <dbReference type="Pfam" id="PF01909"/>
    </source>
</evidence>
<feature type="domain" description="Polymerase nucleotidyl transferase" evidence="1">
    <location>
        <begin position="5"/>
        <end position="89"/>
    </location>
</feature>
<proteinExistence type="predicted"/>
<protein>
    <submittedName>
        <fullName evidence="2">Nucleotidyltransferase domain-containing protein</fullName>
    </submittedName>
</protein>